<keyword evidence="7" id="KW-1185">Reference proteome</keyword>
<evidence type="ECO:0000256" key="2">
    <source>
        <dbReference type="ARBA" id="ARBA00023242"/>
    </source>
</evidence>
<dbReference type="GO" id="GO:0003677">
    <property type="term" value="F:DNA binding"/>
    <property type="evidence" value="ECO:0007669"/>
    <property type="project" value="InterPro"/>
</dbReference>
<sequence>MGLIIVVEEEDQIMEDDRRSKSKQKAVEVEEEEREEEDEALKRRISAHPLYNLLLDNHMDCLKVGSIIKAEIEQGKTGMRCDLTMPSTSIGTLSELDHFMEAYCKALSKLKEAMEEPQQETVAFINDMHSQLRDLTTSNPPPNTSSGKIN</sequence>
<gene>
    <name evidence="6" type="ORF">Ddye_003175</name>
</gene>
<evidence type="ECO:0000256" key="1">
    <source>
        <dbReference type="ARBA" id="ARBA00004123"/>
    </source>
</evidence>
<evidence type="ECO:0000259" key="5">
    <source>
        <dbReference type="SMART" id="SM01256"/>
    </source>
</evidence>
<evidence type="ECO:0000256" key="3">
    <source>
        <dbReference type="SAM" id="MobiDB-lite"/>
    </source>
</evidence>
<dbReference type="GO" id="GO:0005634">
    <property type="term" value="C:nucleus"/>
    <property type="evidence" value="ECO:0007669"/>
    <property type="project" value="UniProtKB-SubCell"/>
</dbReference>
<dbReference type="SMART" id="SM01255">
    <property type="entry name" value="KNOX1"/>
    <property type="match status" value="1"/>
</dbReference>
<dbReference type="InterPro" id="IPR005541">
    <property type="entry name" value="KNOX2"/>
</dbReference>
<keyword evidence="2" id="KW-0539">Nucleus</keyword>
<dbReference type="PANTHER" id="PTHR48452">
    <property type="entry name" value="FUSED COMPOUND LEAF 1"/>
    <property type="match status" value="1"/>
</dbReference>
<dbReference type="AlphaFoldDB" id="A0AAE0CV48"/>
<comment type="caution">
    <text evidence="6">The sequence shown here is derived from an EMBL/GenBank/DDBJ whole genome shotgun (WGS) entry which is preliminary data.</text>
</comment>
<feature type="region of interest" description="Disordered" evidence="3">
    <location>
        <begin position="14"/>
        <end position="37"/>
    </location>
</feature>
<evidence type="ECO:0000313" key="6">
    <source>
        <dbReference type="EMBL" id="KAK2664601.1"/>
    </source>
</evidence>
<proteinExistence type="predicted"/>
<dbReference type="InterPro" id="IPR005540">
    <property type="entry name" value="KNOX1"/>
</dbReference>
<reference evidence="6" key="1">
    <citation type="journal article" date="2023" name="Plant J.">
        <title>Genome sequences and population genomics provide insights into the demographic history, inbreeding, and mutation load of two 'living fossil' tree species of Dipteronia.</title>
        <authorList>
            <person name="Feng Y."/>
            <person name="Comes H.P."/>
            <person name="Chen J."/>
            <person name="Zhu S."/>
            <person name="Lu R."/>
            <person name="Zhang X."/>
            <person name="Li P."/>
            <person name="Qiu J."/>
            <person name="Olsen K.M."/>
            <person name="Qiu Y."/>
        </authorList>
    </citation>
    <scope>NUCLEOTIDE SEQUENCE</scope>
    <source>
        <strain evidence="6">KIB01</strain>
    </source>
</reference>
<feature type="domain" description="KNOX2" evidence="5">
    <location>
        <begin position="86"/>
        <end position="137"/>
    </location>
</feature>
<dbReference type="Proteomes" id="UP001280121">
    <property type="component" value="Unassembled WGS sequence"/>
</dbReference>
<dbReference type="Pfam" id="PF03790">
    <property type="entry name" value="KNOX1"/>
    <property type="match status" value="1"/>
</dbReference>
<feature type="domain" description="KNOX1" evidence="4">
    <location>
        <begin position="39"/>
        <end position="81"/>
    </location>
</feature>
<accession>A0AAE0CV48</accession>
<evidence type="ECO:0000313" key="7">
    <source>
        <dbReference type="Proteomes" id="UP001280121"/>
    </source>
</evidence>
<dbReference type="Pfam" id="PF03791">
    <property type="entry name" value="KNOX2"/>
    <property type="match status" value="1"/>
</dbReference>
<protein>
    <submittedName>
        <fullName evidence="6">Uncharacterized protein</fullName>
    </submittedName>
</protein>
<evidence type="ECO:0000259" key="4">
    <source>
        <dbReference type="SMART" id="SM01255"/>
    </source>
</evidence>
<organism evidence="6 7">
    <name type="scientific">Dipteronia dyeriana</name>
    <dbReference type="NCBI Taxonomy" id="168575"/>
    <lineage>
        <taxon>Eukaryota</taxon>
        <taxon>Viridiplantae</taxon>
        <taxon>Streptophyta</taxon>
        <taxon>Embryophyta</taxon>
        <taxon>Tracheophyta</taxon>
        <taxon>Spermatophyta</taxon>
        <taxon>Magnoliopsida</taxon>
        <taxon>eudicotyledons</taxon>
        <taxon>Gunneridae</taxon>
        <taxon>Pentapetalae</taxon>
        <taxon>rosids</taxon>
        <taxon>malvids</taxon>
        <taxon>Sapindales</taxon>
        <taxon>Sapindaceae</taxon>
        <taxon>Hippocastanoideae</taxon>
        <taxon>Acereae</taxon>
        <taxon>Dipteronia</taxon>
    </lineage>
</organism>
<dbReference type="EMBL" id="JANJYI010000001">
    <property type="protein sequence ID" value="KAK2664601.1"/>
    <property type="molecule type" value="Genomic_DNA"/>
</dbReference>
<dbReference type="PANTHER" id="PTHR48452:SF1">
    <property type="entry name" value="FUSED COMPOUND LEAF 1"/>
    <property type="match status" value="1"/>
</dbReference>
<comment type="subcellular location">
    <subcellularLocation>
        <location evidence="1">Nucleus</location>
    </subcellularLocation>
</comment>
<name>A0AAE0CV48_9ROSI</name>
<dbReference type="SMART" id="SM01256">
    <property type="entry name" value="KNOX2"/>
    <property type="match status" value="1"/>
</dbReference>